<feature type="coiled-coil region" evidence="1">
    <location>
        <begin position="469"/>
        <end position="496"/>
    </location>
</feature>
<feature type="region of interest" description="Disordered" evidence="2">
    <location>
        <begin position="907"/>
        <end position="938"/>
    </location>
</feature>
<keyword evidence="3" id="KW-0812">Transmembrane</keyword>
<feature type="transmembrane region" description="Helical" evidence="3">
    <location>
        <begin position="224"/>
        <end position="242"/>
    </location>
</feature>
<feature type="transmembrane region" description="Helical" evidence="3">
    <location>
        <begin position="270"/>
        <end position="292"/>
    </location>
</feature>
<sequence>MTEAREHRRKSIRDSLRSMRETVMGSPPVDGPLLVNELRNAEKVDRHWELAFRRRYLVSKEDEWHLMARSFRFSVTQWDLNALLCGAFIMQCVYGLLCFSPLSVVISIFAFCYMIQLRTHRDKLTLYFGLTTFGAYIILMVNLLIVQPEHRVSYGWVTAVFGASFVHLIILATLGRYTAGRRFERFAEACLQFRVPSMLEVLSLVTGVTAFLGAVFATVRLYCLAYTAFVVVFFVVFGRMRFADPAKLADRRDSEEENPRRNFMEACLPVVRCLISVMFSASAVCVCVASLVPGHVLTLRNQEAFRVWESKNALRDEYVFTCECLAYLLTVACAIVLAIQCMVLLQLLLHSHALRRALEHSSLFMGKACMGRKGNINYVYHHYSLDRAGRVTDVGVLRRTPLPDLDRSCLTAYDVYLAMQRRALVALEQRSLYCYVPVAQLYSAERDSSALVRCRVGVERMARELDLLVAQERARRHAERKERERLRRLEEAMRNRPDFVSTSIPVGVGIAVPPTLHDSFREAAAEATTRNRSMSIPVDLSLCNVDEIPAVERARERLYQRRCVTTAVGEDFHWRRRGIIDRVRCSWLQHPSGDTPPSFELLRPATARVNRDPNRGDFNFDKIDMTLSTIFSGLEIMNNDAKAPGFLPPDLDLPLYERPDLVQPKPWAAPDAGLVTPVDTSHVTIDLGDPSPLALPPKAAPRYVTRIDIGETPSFDGDLEMGFGTLSPDRVSVAKDMPQPAVYIDLGSSKSTKSAIENGSPEGTTAGTTSGATGRWRWLDNAMNSTLPVEAQPRPELPDEMQYERIRPLEEALEGQYYINEQGKLVVKCGNRFVPVRFHGKRNVRNLAQFFDGGRQQAGTPGAILISSDSDSDSSEEQSVPQVVDSPSHRLMIRAVSVEAPPVPALGKKGVPRIIMSDSTDGDATDGESGLSSYSETVSFNDDHPASLFSKVVVTREYETLSPYSLSKVSPGAMPSVQLAQFGESPRGGQRGGETGAPAGSGTDEGHSKAKAGEPILAISSGGTAMSRCEASAGNAADLADGATALSPWTLRRLSAVRHLPLALDSRHDKVFCVRPQPRANGEVLPPVADRGTGLVDSVPPTPSSAQPRKVAGCSGGDVDSGYPDAALDFASSPQSSLATLSPSGSSPRPVVPRRAWRSEFDFSPVVVHTAEDVLRELLADVDILDSGAEEQGSDVSHDFIFGR</sequence>
<feature type="transmembrane region" description="Helical" evidence="3">
    <location>
        <begin position="124"/>
        <end position="146"/>
    </location>
</feature>
<feature type="compositionally biased region" description="Low complexity" evidence="2">
    <location>
        <begin position="759"/>
        <end position="772"/>
    </location>
</feature>
<evidence type="ECO:0000256" key="2">
    <source>
        <dbReference type="SAM" id="MobiDB-lite"/>
    </source>
</evidence>
<proteinExistence type="predicted"/>
<dbReference type="AlphaFoldDB" id="A0AAV4LNS4"/>
<keyword evidence="3" id="KW-0472">Membrane</keyword>
<feature type="compositionally biased region" description="Low complexity" evidence="2">
    <location>
        <begin position="877"/>
        <end position="886"/>
    </location>
</feature>
<reference evidence="4 5" key="1">
    <citation type="submission" date="2021-06" db="EMBL/GenBank/DDBJ databases">
        <title>Genome sequence of Babesia caballi.</title>
        <authorList>
            <person name="Yamagishi J."/>
            <person name="Kidaka T."/>
            <person name="Ochi A."/>
        </authorList>
    </citation>
    <scope>NUCLEOTIDE SEQUENCE [LARGE SCALE GENOMIC DNA]</scope>
    <source>
        <strain evidence="4">USDA-D6B2</strain>
    </source>
</reference>
<protein>
    <submittedName>
        <fullName evidence="4">Neurabin-1-like isoform X7</fullName>
    </submittedName>
</protein>
<feature type="region of interest" description="Disordered" evidence="2">
    <location>
        <begin position="858"/>
        <end position="886"/>
    </location>
</feature>
<evidence type="ECO:0000256" key="3">
    <source>
        <dbReference type="SAM" id="Phobius"/>
    </source>
</evidence>
<dbReference type="RefSeq" id="XP_067713914.1">
    <property type="nucleotide sequence ID" value="XM_067857813.1"/>
</dbReference>
<dbReference type="GeneID" id="94193326"/>
<keyword evidence="5" id="KW-1185">Reference proteome</keyword>
<feature type="transmembrane region" description="Helical" evidence="3">
    <location>
        <begin position="88"/>
        <end position="112"/>
    </location>
</feature>
<feature type="region of interest" description="Disordered" evidence="2">
    <location>
        <begin position="982"/>
        <end position="1010"/>
    </location>
</feature>
<feature type="transmembrane region" description="Helical" evidence="3">
    <location>
        <begin position="152"/>
        <end position="177"/>
    </location>
</feature>
<feature type="region of interest" description="Disordered" evidence="2">
    <location>
        <begin position="750"/>
        <end position="772"/>
    </location>
</feature>
<name>A0AAV4LNS4_BABCB</name>
<accession>A0AAV4LNS4</accession>
<feature type="region of interest" description="Disordered" evidence="2">
    <location>
        <begin position="1083"/>
        <end position="1118"/>
    </location>
</feature>
<keyword evidence="1" id="KW-0175">Coiled coil</keyword>
<gene>
    <name evidence="4" type="ORF">BcabD6B2_12780</name>
</gene>
<comment type="caution">
    <text evidence="4">The sequence shown here is derived from an EMBL/GenBank/DDBJ whole genome shotgun (WGS) entry which is preliminary data.</text>
</comment>
<evidence type="ECO:0000313" key="4">
    <source>
        <dbReference type="EMBL" id="GIX61843.1"/>
    </source>
</evidence>
<keyword evidence="3" id="KW-1133">Transmembrane helix</keyword>
<feature type="transmembrane region" description="Helical" evidence="3">
    <location>
        <begin position="198"/>
        <end position="218"/>
    </location>
</feature>
<feature type="transmembrane region" description="Helical" evidence="3">
    <location>
        <begin position="325"/>
        <end position="349"/>
    </location>
</feature>
<evidence type="ECO:0000313" key="5">
    <source>
        <dbReference type="Proteomes" id="UP001497744"/>
    </source>
</evidence>
<dbReference type="EMBL" id="BPLF01000001">
    <property type="protein sequence ID" value="GIX61843.1"/>
    <property type="molecule type" value="Genomic_DNA"/>
</dbReference>
<organism evidence="4 5">
    <name type="scientific">Babesia caballi</name>
    <dbReference type="NCBI Taxonomy" id="5871"/>
    <lineage>
        <taxon>Eukaryota</taxon>
        <taxon>Sar</taxon>
        <taxon>Alveolata</taxon>
        <taxon>Apicomplexa</taxon>
        <taxon>Aconoidasida</taxon>
        <taxon>Piroplasmida</taxon>
        <taxon>Babesiidae</taxon>
        <taxon>Babesia</taxon>
    </lineage>
</organism>
<evidence type="ECO:0000256" key="1">
    <source>
        <dbReference type="SAM" id="Coils"/>
    </source>
</evidence>
<dbReference type="Proteomes" id="UP001497744">
    <property type="component" value="Unassembled WGS sequence"/>
</dbReference>